<keyword evidence="1" id="KW-0560">Oxidoreductase</keyword>
<protein>
    <recommendedName>
        <fullName evidence="2">NADP-dependent oxidoreductase domain-containing protein</fullName>
    </recommendedName>
</protein>
<accession>A0A8H2XF45</accession>
<evidence type="ECO:0000313" key="4">
    <source>
        <dbReference type="Proteomes" id="UP000663843"/>
    </source>
</evidence>
<dbReference type="PANTHER" id="PTHR43364">
    <property type="entry name" value="NADH-SPECIFIC METHYLGLYOXAL REDUCTASE-RELATED"/>
    <property type="match status" value="1"/>
</dbReference>
<sequence>MSTETNKKKMTYVRLGNSCLKISRLILGLMSYGNKKWENWILEEAEGIEHIKAAYDAGIQTFDNEKIAKARGINMAQVTLAWSMSKDVISAPIIGATKLYYLIDALDVKLTEGEIKQLDEPYIAQALQAFD</sequence>
<gene>
    <name evidence="3" type="ORF">RDB_LOCUS54994</name>
</gene>
<organism evidence="3 4">
    <name type="scientific">Rhizoctonia solani</name>
    <dbReference type="NCBI Taxonomy" id="456999"/>
    <lineage>
        <taxon>Eukaryota</taxon>
        <taxon>Fungi</taxon>
        <taxon>Dikarya</taxon>
        <taxon>Basidiomycota</taxon>
        <taxon>Agaricomycotina</taxon>
        <taxon>Agaricomycetes</taxon>
        <taxon>Cantharellales</taxon>
        <taxon>Ceratobasidiaceae</taxon>
        <taxon>Rhizoctonia</taxon>
    </lineage>
</organism>
<comment type="caution">
    <text evidence="3">The sequence shown here is derived from an EMBL/GenBank/DDBJ whole genome shotgun (WGS) entry which is preliminary data.</text>
</comment>
<proteinExistence type="predicted"/>
<dbReference type="InterPro" id="IPR036812">
    <property type="entry name" value="NAD(P)_OxRdtase_dom_sf"/>
</dbReference>
<evidence type="ECO:0000313" key="3">
    <source>
        <dbReference type="EMBL" id="CAE6422233.1"/>
    </source>
</evidence>
<dbReference type="Proteomes" id="UP000663843">
    <property type="component" value="Unassembled WGS sequence"/>
</dbReference>
<dbReference type="AlphaFoldDB" id="A0A8H2XF45"/>
<evidence type="ECO:0000256" key="1">
    <source>
        <dbReference type="ARBA" id="ARBA00023002"/>
    </source>
</evidence>
<dbReference type="Pfam" id="PF00248">
    <property type="entry name" value="Aldo_ket_red"/>
    <property type="match status" value="1"/>
</dbReference>
<dbReference type="SUPFAM" id="SSF51430">
    <property type="entry name" value="NAD(P)-linked oxidoreductase"/>
    <property type="match status" value="2"/>
</dbReference>
<dbReference type="PANTHER" id="PTHR43364:SF4">
    <property type="entry name" value="NAD(P)-LINKED OXIDOREDUCTASE SUPERFAMILY PROTEIN"/>
    <property type="match status" value="1"/>
</dbReference>
<feature type="domain" description="NADP-dependent oxidoreductase" evidence="2">
    <location>
        <begin position="65"/>
        <end position="120"/>
    </location>
</feature>
<dbReference type="Gene3D" id="3.20.20.100">
    <property type="entry name" value="NADP-dependent oxidoreductase domain"/>
    <property type="match status" value="2"/>
</dbReference>
<dbReference type="GO" id="GO:0016491">
    <property type="term" value="F:oxidoreductase activity"/>
    <property type="evidence" value="ECO:0007669"/>
    <property type="project" value="UniProtKB-KW"/>
</dbReference>
<dbReference type="InterPro" id="IPR023210">
    <property type="entry name" value="NADP_OxRdtase_dom"/>
</dbReference>
<name>A0A8H2XF45_9AGAM</name>
<reference evidence="3" key="1">
    <citation type="submission" date="2021-01" db="EMBL/GenBank/DDBJ databases">
        <authorList>
            <person name="Kaushik A."/>
        </authorList>
    </citation>
    <scope>NUCLEOTIDE SEQUENCE</scope>
    <source>
        <strain evidence="3">AG2-2IIIB</strain>
    </source>
</reference>
<dbReference type="EMBL" id="CAJMWT010001845">
    <property type="protein sequence ID" value="CAE6422233.1"/>
    <property type="molecule type" value="Genomic_DNA"/>
</dbReference>
<evidence type="ECO:0000259" key="2">
    <source>
        <dbReference type="Pfam" id="PF00248"/>
    </source>
</evidence>
<dbReference type="InterPro" id="IPR050523">
    <property type="entry name" value="AKR_Detox_Biosynth"/>
</dbReference>